<evidence type="ECO:0008006" key="4">
    <source>
        <dbReference type="Google" id="ProtNLM"/>
    </source>
</evidence>
<feature type="transmembrane region" description="Helical" evidence="1">
    <location>
        <begin position="93"/>
        <end position="112"/>
    </location>
</feature>
<feature type="transmembrane region" description="Helical" evidence="1">
    <location>
        <begin position="66"/>
        <end position="86"/>
    </location>
</feature>
<dbReference type="STRING" id="645991.Sgly_0864"/>
<dbReference type="EMBL" id="CP002547">
    <property type="protein sequence ID" value="ADY55213.1"/>
    <property type="molecule type" value="Genomic_DNA"/>
</dbReference>
<proteinExistence type="predicted"/>
<protein>
    <recommendedName>
        <fullName evidence="4">Membrane-bound metal-dependent hydrolase</fullName>
    </recommendedName>
</protein>
<dbReference type="AlphaFoldDB" id="F0T1U9"/>
<sequence length="181" mass="20404">MFLLAHAGLTLGFAKGLEKVLQCRGRKEYTESIDYRLVFVGSMLPDMIDKPLGGLILGDTLGNGRIYGHTLLFLLFLLIPGLYLWVKQKRSGLSVVAGGSMIHCFLDGMWHYPETFLWPGYGWSFPKGEPGDWLRLWVSLLAEPRYYIPELFGGAILILFLTKLVIHKKLSGFIISGKVKR</sequence>
<accession>F0T1U9</accession>
<dbReference type="RefSeq" id="WP_013624084.1">
    <property type="nucleotide sequence ID" value="NC_015172.1"/>
</dbReference>
<evidence type="ECO:0000313" key="3">
    <source>
        <dbReference type="Proteomes" id="UP000007488"/>
    </source>
</evidence>
<feature type="transmembrane region" description="Helical" evidence="1">
    <location>
        <begin position="146"/>
        <end position="166"/>
    </location>
</feature>
<organism evidence="2 3">
    <name type="scientific">Syntrophobotulus glycolicus (strain DSM 8271 / FlGlyR)</name>
    <dbReference type="NCBI Taxonomy" id="645991"/>
    <lineage>
        <taxon>Bacteria</taxon>
        <taxon>Bacillati</taxon>
        <taxon>Bacillota</taxon>
        <taxon>Clostridia</taxon>
        <taxon>Eubacteriales</taxon>
        <taxon>Desulfitobacteriaceae</taxon>
        <taxon>Syntrophobotulus</taxon>
    </lineage>
</organism>
<evidence type="ECO:0000313" key="2">
    <source>
        <dbReference type="EMBL" id="ADY55213.1"/>
    </source>
</evidence>
<dbReference type="Proteomes" id="UP000007488">
    <property type="component" value="Chromosome"/>
</dbReference>
<dbReference type="eggNOG" id="COG1988">
    <property type="taxonomic scope" value="Bacteria"/>
</dbReference>
<dbReference type="OrthoDB" id="1903633at2"/>
<reference evidence="2 3" key="1">
    <citation type="journal article" date="2011" name="Stand. Genomic Sci.">
        <title>Complete genome sequence of Syntrophobotulus glycolicus type strain (FlGlyR).</title>
        <authorList>
            <person name="Han C."/>
            <person name="Mwirichia R."/>
            <person name="Chertkov O."/>
            <person name="Held B."/>
            <person name="Lapidus A."/>
            <person name="Nolan M."/>
            <person name="Lucas S."/>
            <person name="Hammon N."/>
            <person name="Deshpande S."/>
            <person name="Cheng J.F."/>
            <person name="Tapia R."/>
            <person name="Goodwin L."/>
            <person name="Pitluck S."/>
            <person name="Huntemann M."/>
            <person name="Liolios K."/>
            <person name="Ivanova N."/>
            <person name="Pagani I."/>
            <person name="Mavromatis K."/>
            <person name="Ovchinikova G."/>
            <person name="Pati A."/>
            <person name="Chen A."/>
            <person name="Palaniappan K."/>
            <person name="Land M."/>
            <person name="Hauser L."/>
            <person name="Brambilla E.M."/>
            <person name="Rohde M."/>
            <person name="Spring S."/>
            <person name="Sikorski J."/>
            <person name="Goker M."/>
            <person name="Woyke T."/>
            <person name="Bristow J."/>
            <person name="Eisen J.A."/>
            <person name="Markowitz V."/>
            <person name="Hugenholtz P."/>
            <person name="Kyrpides N.C."/>
            <person name="Klenk H.P."/>
            <person name="Detter J.C."/>
        </authorList>
    </citation>
    <scope>NUCLEOTIDE SEQUENCE [LARGE SCALE GENOMIC DNA]</scope>
    <source>
        <strain evidence="3">DSM 8271 / FlGlyR</strain>
    </source>
</reference>
<keyword evidence="1" id="KW-1133">Transmembrane helix</keyword>
<dbReference type="InterPro" id="IPR007404">
    <property type="entry name" value="YdjM-like"/>
</dbReference>
<keyword evidence="3" id="KW-1185">Reference proteome</keyword>
<keyword evidence="1" id="KW-0472">Membrane</keyword>
<evidence type="ECO:0000256" key="1">
    <source>
        <dbReference type="SAM" id="Phobius"/>
    </source>
</evidence>
<dbReference type="KEGG" id="sgy:Sgly_0864"/>
<dbReference type="HOGENOM" id="CLU_126996_0_0_9"/>
<name>F0T1U9_SYNGF</name>
<reference evidence="3" key="2">
    <citation type="submission" date="2011-02" db="EMBL/GenBank/DDBJ databases">
        <title>The complete genome of Syntrophobotulus glycolicus DSM 8271.</title>
        <authorList>
            <person name="Lucas S."/>
            <person name="Copeland A."/>
            <person name="Lapidus A."/>
            <person name="Bruce D."/>
            <person name="Goodwin L."/>
            <person name="Pitluck S."/>
            <person name="Kyrpides N."/>
            <person name="Mavromatis K."/>
            <person name="Pagani I."/>
            <person name="Ivanova N."/>
            <person name="Mikhailova N."/>
            <person name="Chertkov O."/>
            <person name="Held B."/>
            <person name="Detter J.C."/>
            <person name="Tapia R."/>
            <person name="Han C."/>
            <person name="Land M."/>
            <person name="Hauser L."/>
            <person name="Markowitz V."/>
            <person name="Cheng J.-F."/>
            <person name="Hugenholtz P."/>
            <person name="Woyke T."/>
            <person name="Wu D."/>
            <person name="Spring S."/>
            <person name="Schroeder M."/>
            <person name="Brambilla E."/>
            <person name="Klenk H.-P."/>
            <person name="Eisen J.A."/>
        </authorList>
    </citation>
    <scope>NUCLEOTIDE SEQUENCE [LARGE SCALE GENOMIC DNA]</scope>
    <source>
        <strain evidence="3">DSM 8271 / FlGlyR</strain>
    </source>
</reference>
<dbReference type="Pfam" id="PF04307">
    <property type="entry name" value="YdjM"/>
    <property type="match status" value="1"/>
</dbReference>
<keyword evidence="1" id="KW-0812">Transmembrane</keyword>
<gene>
    <name evidence="2" type="ordered locus">Sgly_0864</name>
</gene>